<evidence type="ECO:0000256" key="1">
    <source>
        <dbReference type="ARBA" id="ARBA00004651"/>
    </source>
</evidence>
<keyword evidence="5 8" id="KW-0812">Transmembrane</keyword>
<protein>
    <submittedName>
        <fullName evidence="9">Probable ABC transporter, permease protein</fullName>
    </submittedName>
</protein>
<dbReference type="KEGG" id="pgv:SL003B_0234"/>
<reference evidence="9 10" key="1">
    <citation type="journal article" date="2011" name="J. Bacteriol.">
        <title>Complete genome sequence of Polymorphum gilvum SL003B-26A1T, a crude oil-degrading bacterium from oil-polluted saline soil.</title>
        <authorList>
            <person name="Li S.G."/>
            <person name="Tang Y.Q."/>
            <person name="Nie Y."/>
            <person name="Cai M."/>
            <person name="Wu X.L."/>
        </authorList>
    </citation>
    <scope>NUCLEOTIDE SEQUENCE [LARGE SCALE GENOMIC DNA]</scope>
    <source>
        <strain evidence="10">LMG 25793 / CGMCC 1.9160 / SL003B-26A1</strain>
    </source>
</reference>
<dbReference type="InterPro" id="IPR038770">
    <property type="entry name" value="Na+/solute_symporter_sf"/>
</dbReference>
<dbReference type="AlphaFoldDB" id="F2J0D8"/>
<evidence type="ECO:0000256" key="3">
    <source>
        <dbReference type="ARBA" id="ARBA00022448"/>
    </source>
</evidence>
<name>F2J0D8_POLGS</name>
<dbReference type="GO" id="GO:0005886">
    <property type="term" value="C:plasma membrane"/>
    <property type="evidence" value="ECO:0007669"/>
    <property type="project" value="UniProtKB-SubCell"/>
</dbReference>
<dbReference type="Pfam" id="PF03547">
    <property type="entry name" value="Mem_trans"/>
    <property type="match status" value="1"/>
</dbReference>
<dbReference type="OrthoDB" id="9810457at2"/>
<evidence type="ECO:0000256" key="8">
    <source>
        <dbReference type="SAM" id="Phobius"/>
    </source>
</evidence>
<sequence>MFGQILSIVLPVFVLVGIGYVAARTGILSRSVGEALGEYVYVIAVPVLLFRTLATSSAHEASPWALWLVYFVGAAVTWTAATLIVRRGFGREARAGVIAGMSAAFANTAMVGIPLISAVFGEAGLVPLFLILSVHMPVATVATAILMERAAALDGVGAARPPLEILRTVLANLATNPIVIAIGCSVLWRLTGLPVEGLFADVLGRIAATTLPVALLSLGMSMVLYGIRGNLAPGLILSLLKVGVMPALVYVLAAHVAGLPPLWVGVATLTAACPTGINAFIFANRYGTGHAMSANSITITTAGAVLTTGLWVLFLGAVVPL</sequence>
<dbReference type="PANTHER" id="PTHR36838:SF3">
    <property type="entry name" value="TRANSPORTER AUXIN EFFLUX CARRIER EC FAMILY"/>
    <property type="match status" value="1"/>
</dbReference>
<accession>F2J0D8</accession>
<feature type="transmembrane region" description="Helical" evidence="8">
    <location>
        <begin position="168"/>
        <end position="190"/>
    </location>
</feature>
<feature type="transmembrane region" description="Helical" evidence="8">
    <location>
        <begin position="202"/>
        <end position="227"/>
    </location>
</feature>
<evidence type="ECO:0000313" key="10">
    <source>
        <dbReference type="Proteomes" id="UP000008130"/>
    </source>
</evidence>
<dbReference type="STRING" id="991905.SL003B_0234"/>
<feature type="transmembrane region" description="Helical" evidence="8">
    <location>
        <begin position="39"/>
        <end position="58"/>
    </location>
</feature>
<dbReference type="HOGENOM" id="CLU_056175_2_1_5"/>
<dbReference type="RefSeq" id="WP_013650997.1">
    <property type="nucleotide sequence ID" value="NC_015259.1"/>
</dbReference>
<keyword evidence="10" id="KW-1185">Reference proteome</keyword>
<evidence type="ECO:0000256" key="4">
    <source>
        <dbReference type="ARBA" id="ARBA00022475"/>
    </source>
</evidence>
<comment type="similarity">
    <text evidence="2">Belongs to the auxin efflux carrier (TC 2.A.69) family.</text>
</comment>
<feature type="transmembrane region" description="Helical" evidence="8">
    <location>
        <begin position="6"/>
        <end position="27"/>
    </location>
</feature>
<feature type="transmembrane region" description="Helical" evidence="8">
    <location>
        <begin position="295"/>
        <end position="319"/>
    </location>
</feature>
<organism evidence="9 10">
    <name type="scientific">Polymorphum gilvum (strain LMG 25793 / CGMCC 1.9160 / SL003B-26A1)</name>
    <dbReference type="NCBI Taxonomy" id="991905"/>
    <lineage>
        <taxon>Bacteria</taxon>
        <taxon>Pseudomonadati</taxon>
        <taxon>Pseudomonadota</taxon>
        <taxon>Alphaproteobacteria</taxon>
        <taxon>Rhodobacterales</taxon>
        <taxon>Paracoccaceae</taxon>
        <taxon>Polymorphum</taxon>
    </lineage>
</organism>
<keyword evidence="7 8" id="KW-0472">Membrane</keyword>
<dbReference type="EMBL" id="CP002568">
    <property type="protein sequence ID" value="ADZ68672.1"/>
    <property type="molecule type" value="Genomic_DNA"/>
</dbReference>
<feature type="transmembrane region" description="Helical" evidence="8">
    <location>
        <begin position="97"/>
        <end position="120"/>
    </location>
</feature>
<keyword evidence="3" id="KW-0813">Transport</keyword>
<dbReference type="GO" id="GO:0055085">
    <property type="term" value="P:transmembrane transport"/>
    <property type="evidence" value="ECO:0007669"/>
    <property type="project" value="InterPro"/>
</dbReference>
<comment type="subcellular location">
    <subcellularLocation>
        <location evidence="1">Cell membrane</location>
        <topology evidence="1">Multi-pass membrane protein</topology>
    </subcellularLocation>
</comment>
<evidence type="ECO:0000256" key="2">
    <source>
        <dbReference type="ARBA" id="ARBA00010145"/>
    </source>
</evidence>
<evidence type="ECO:0000256" key="6">
    <source>
        <dbReference type="ARBA" id="ARBA00022989"/>
    </source>
</evidence>
<dbReference type="Gene3D" id="1.20.1530.20">
    <property type="match status" value="1"/>
</dbReference>
<feature type="transmembrane region" description="Helical" evidence="8">
    <location>
        <begin position="64"/>
        <end position="85"/>
    </location>
</feature>
<dbReference type="PANTHER" id="PTHR36838">
    <property type="entry name" value="AUXIN EFFLUX CARRIER FAMILY PROTEIN"/>
    <property type="match status" value="1"/>
</dbReference>
<dbReference type="Proteomes" id="UP000008130">
    <property type="component" value="Chromosome"/>
</dbReference>
<evidence type="ECO:0000313" key="9">
    <source>
        <dbReference type="EMBL" id="ADZ68672.1"/>
    </source>
</evidence>
<evidence type="ECO:0000256" key="5">
    <source>
        <dbReference type="ARBA" id="ARBA00022692"/>
    </source>
</evidence>
<proteinExistence type="inferred from homology"/>
<feature type="transmembrane region" description="Helical" evidence="8">
    <location>
        <begin position="262"/>
        <end position="283"/>
    </location>
</feature>
<dbReference type="InterPro" id="IPR004776">
    <property type="entry name" value="Mem_transp_PIN-like"/>
</dbReference>
<keyword evidence="6 8" id="KW-1133">Transmembrane helix</keyword>
<feature type="transmembrane region" description="Helical" evidence="8">
    <location>
        <begin position="234"/>
        <end position="256"/>
    </location>
</feature>
<keyword evidence="4" id="KW-1003">Cell membrane</keyword>
<gene>
    <name evidence="9" type="ordered locus">SL003B_0234</name>
</gene>
<dbReference type="PATRIC" id="fig|991905.3.peg.238"/>
<feature type="transmembrane region" description="Helical" evidence="8">
    <location>
        <begin position="126"/>
        <end position="147"/>
    </location>
</feature>
<evidence type="ECO:0000256" key="7">
    <source>
        <dbReference type="ARBA" id="ARBA00023136"/>
    </source>
</evidence>
<dbReference type="eggNOG" id="COG0679">
    <property type="taxonomic scope" value="Bacteria"/>
</dbReference>